<proteinExistence type="predicted"/>
<dbReference type="RefSeq" id="WP_175490753.1">
    <property type="nucleotide sequence ID" value="NZ_FNJM01000001.1"/>
</dbReference>
<dbReference type="STRING" id="94869.SAMN04488529_101713"/>
<gene>
    <name evidence="1" type="ORF">SAMN04488529_101713</name>
</gene>
<reference evidence="1 2" key="1">
    <citation type="submission" date="2016-10" db="EMBL/GenBank/DDBJ databases">
        <authorList>
            <person name="de Groot N.N."/>
        </authorList>
    </citation>
    <scope>NUCLEOTIDE SEQUENCE [LARGE SCALE GENOMIC DNA]</scope>
    <source>
        <strain evidence="1 2">DSM 12272</strain>
    </source>
</reference>
<dbReference type="AlphaFoldDB" id="A0A1H0N6K8"/>
<name>A0A1H0N6K8_9CLOT</name>
<dbReference type="EMBL" id="FNJM01000001">
    <property type="protein sequence ID" value="SDO88369.1"/>
    <property type="molecule type" value="Genomic_DNA"/>
</dbReference>
<organism evidence="1 2">
    <name type="scientific">Clostridium gasigenes</name>
    <dbReference type="NCBI Taxonomy" id="94869"/>
    <lineage>
        <taxon>Bacteria</taxon>
        <taxon>Bacillati</taxon>
        <taxon>Bacillota</taxon>
        <taxon>Clostridia</taxon>
        <taxon>Eubacteriales</taxon>
        <taxon>Clostridiaceae</taxon>
        <taxon>Clostridium</taxon>
    </lineage>
</organism>
<sequence length="93" mass="10174">MLKINKNITLNGVSEIGGVQVVYMSAAISTDGNSNANINKSISNQELYKANKVECRKDMDAFDTEVYEVEDQISKEMEEAAAVTKGGIKNEIN</sequence>
<accession>A0A1H0N6K8</accession>
<keyword evidence="2" id="KW-1185">Reference proteome</keyword>
<evidence type="ECO:0000313" key="1">
    <source>
        <dbReference type="EMBL" id="SDO88369.1"/>
    </source>
</evidence>
<dbReference type="Proteomes" id="UP000198597">
    <property type="component" value="Unassembled WGS sequence"/>
</dbReference>
<evidence type="ECO:0000313" key="2">
    <source>
        <dbReference type="Proteomes" id="UP000198597"/>
    </source>
</evidence>
<protein>
    <submittedName>
        <fullName evidence="1">Uncharacterized protein</fullName>
    </submittedName>
</protein>